<evidence type="ECO:0000313" key="2">
    <source>
        <dbReference type="EMBL" id="GAI55733.1"/>
    </source>
</evidence>
<dbReference type="AlphaFoldDB" id="X1PIR1"/>
<gene>
    <name evidence="2" type="ORF">S06H3_56851</name>
</gene>
<protein>
    <recommendedName>
        <fullName evidence="1">DUF4062 domain-containing protein</fullName>
    </recommendedName>
</protein>
<dbReference type="Pfam" id="PF13271">
    <property type="entry name" value="DUF4062"/>
    <property type="match status" value="1"/>
</dbReference>
<dbReference type="InterPro" id="IPR025139">
    <property type="entry name" value="DUF4062"/>
</dbReference>
<organism evidence="2">
    <name type="scientific">marine sediment metagenome</name>
    <dbReference type="NCBI Taxonomy" id="412755"/>
    <lineage>
        <taxon>unclassified sequences</taxon>
        <taxon>metagenomes</taxon>
        <taxon>ecological metagenomes</taxon>
    </lineage>
</organism>
<evidence type="ECO:0000259" key="1">
    <source>
        <dbReference type="Pfam" id="PF13271"/>
    </source>
</evidence>
<proteinExistence type="predicted"/>
<name>X1PIR1_9ZZZZ</name>
<sequence>MGDTIQTRIFLSSTYTDLSAIRVMISQWLTGVFGTDLIIMETFGSDAAPPDVNSVRRVRDCDLFIGIYAHRYGTVNQAAGKSIVELELDEAERAFSSGVLSDILLYVVDDTVTWPNEHREISQVAKTGLRRLKQKALQHTVTFFKGGEDLLFFISRDVYKRLAERIGVSPFKVR</sequence>
<accession>X1PIR1</accession>
<feature type="domain" description="DUF4062" evidence="1">
    <location>
        <begin position="8"/>
        <end position="91"/>
    </location>
</feature>
<dbReference type="EMBL" id="BARV01036616">
    <property type="protein sequence ID" value="GAI55733.1"/>
    <property type="molecule type" value="Genomic_DNA"/>
</dbReference>
<reference evidence="2" key="1">
    <citation type="journal article" date="2014" name="Front. Microbiol.">
        <title>High frequency of phylogenetically diverse reductive dehalogenase-homologous genes in deep subseafloor sedimentary metagenomes.</title>
        <authorList>
            <person name="Kawai M."/>
            <person name="Futagami T."/>
            <person name="Toyoda A."/>
            <person name="Takaki Y."/>
            <person name="Nishi S."/>
            <person name="Hori S."/>
            <person name="Arai W."/>
            <person name="Tsubouchi T."/>
            <person name="Morono Y."/>
            <person name="Uchiyama I."/>
            <person name="Ito T."/>
            <person name="Fujiyama A."/>
            <person name="Inagaki F."/>
            <person name="Takami H."/>
        </authorList>
    </citation>
    <scope>NUCLEOTIDE SEQUENCE</scope>
    <source>
        <strain evidence="2">Expedition CK06-06</strain>
    </source>
</reference>
<comment type="caution">
    <text evidence="2">The sequence shown here is derived from an EMBL/GenBank/DDBJ whole genome shotgun (WGS) entry which is preliminary data.</text>
</comment>
<feature type="non-terminal residue" evidence="2">
    <location>
        <position position="174"/>
    </location>
</feature>